<dbReference type="InterPro" id="IPR024079">
    <property type="entry name" value="MetalloPept_cat_dom_sf"/>
</dbReference>
<dbReference type="GO" id="GO:0005739">
    <property type="term" value="C:mitochondrion"/>
    <property type="evidence" value="ECO:0007669"/>
    <property type="project" value="UniProtKB-SubCell"/>
</dbReference>
<dbReference type="CDD" id="cd06457">
    <property type="entry name" value="M3A_MIP"/>
    <property type="match status" value="1"/>
</dbReference>
<keyword evidence="3 10" id="KW-0645">Protease</keyword>
<dbReference type="AlphaFoldDB" id="A0A835RU34"/>
<dbReference type="PANTHER" id="PTHR11804">
    <property type="entry name" value="PROTEASE M3 THIMET OLIGOPEPTIDASE-RELATED"/>
    <property type="match status" value="1"/>
</dbReference>
<gene>
    <name evidence="12" type="ORF">HPP92_003266</name>
</gene>
<name>A0A835RU34_VANPL</name>
<keyword evidence="5 10" id="KW-0378">Hydrolase</keyword>
<organism evidence="12 13">
    <name type="scientific">Vanilla planifolia</name>
    <name type="common">Vanilla</name>
    <dbReference type="NCBI Taxonomy" id="51239"/>
    <lineage>
        <taxon>Eukaryota</taxon>
        <taxon>Viridiplantae</taxon>
        <taxon>Streptophyta</taxon>
        <taxon>Embryophyta</taxon>
        <taxon>Tracheophyta</taxon>
        <taxon>Spermatophyta</taxon>
        <taxon>Magnoliopsida</taxon>
        <taxon>Liliopsida</taxon>
        <taxon>Asparagales</taxon>
        <taxon>Orchidaceae</taxon>
        <taxon>Vanilloideae</taxon>
        <taxon>Vanilleae</taxon>
        <taxon>Vanilla</taxon>
    </lineage>
</organism>
<evidence type="ECO:0000256" key="9">
    <source>
        <dbReference type="ARBA" id="ARBA00023128"/>
    </source>
</evidence>
<evidence type="ECO:0000256" key="5">
    <source>
        <dbReference type="ARBA" id="ARBA00022801"/>
    </source>
</evidence>
<evidence type="ECO:0000256" key="6">
    <source>
        <dbReference type="ARBA" id="ARBA00022833"/>
    </source>
</evidence>
<comment type="subcellular location">
    <subcellularLocation>
        <location evidence="1">Mitochondrion</location>
    </subcellularLocation>
</comment>
<dbReference type="EMBL" id="JADCNL010000001">
    <property type="protein sequence ID" value="KAG0498575.1"/>
    <property type="molecule type" value="Genomic_DNA"/>
</dbReference>
<dbReference type="SUPFAM" id="SSF55486">
    <property type="entry name" value="Metalloproteases ('zincins'), catalytic domain"/>
    <property type="match status" value="1"/>
</dbReference>
<dbReference type="Pfam" id="PF01432">
    <property type="entry name" value="Peptidase_M3"/>
    <property type="match status" value="1"/>
</dbReference>
<keyword evidence="7" id="KW-0809">Transit peptide</keyword>
<reference evidence="12 13" key="1">
    <citation type="journal article" date="2020" name="Nat. Food">
        <title>A phased Vanilla planifolia genome enables genetic improvement of flavour and production.</title>
        <authorList>
            <person name="Hasing T."/>
            <person name="Tang H."/>
            <person name="Brym M."/>
            <person name="Khazi F."/>
            <person name="Huang T."/>
            <person name="Chambers A.H."/>
        </authorList>
    </citation>
    <scope>NUCLEOTIDE SEQUENCE [LARGE SCALE GENOMIC DNA]</scope>
    <source>
        <tissue evidence="12">Leaf</tissue>
    </source>
</reference>
<keyword evidence="4 10" id="KW-0479">Metal-binding</keyword>
<dbReference type="Proteomes" id="UP000636800">
    <property type="component" value="Chromosome 1"/>
</dbReference>
<dbReference type="GO" id="GO:0046872">
    <property type="term" value="F:metal ion binding"/>
    <property type="evidence" value="ECO:0007669"/>
    <property type="project" value="UniProtKB-UniRule"/>
</dbReference>
<proteinExistence type="inferred from homology"/>
<dbReference type="InterPro" id="IPR045090">
    <property type="entry name" value="Pept_M3A_M3B"/>
</dbReference>
<dbReference type="InterPro" id="IPR033851">
    <property type="entry name" value="M3A_MIP"/>
</dbReference>
<dbReference type="OrthoDB" id="10252754at2759"/>
<sequence>MYRIANIGRYAGVLPFSCRTLFSDSALAILAAGNSEETGLYGFKVLKTAKGFRRFVDEAIERVGDLVSRISVLPPSEEIIKVMDDISNTVCSVIDSAELCRNTHPDRDFVEEANKASMRMSEYMHHLNTNLSLYNAVLITEKEGSMQSEEAQRVAHSLRIDFEKGGIHLPIEKLERVNQLIMEIAQLGKLFNENIIADPGYIDVFPASRIPKNMQHHFIPIYRQSNRLLGLGDKNKVKGFRLATDSCSLSSIMKWVTDGEVRKQAYIMGNSVPRANLAVIDKLISARHEVAQIMGFRSYAEFAISPNMARSPNVVMSFLLNLNNMISQRVDEEVKLMKDYKRRICNDAYAVLEPWDEAYFTGLMKRSACDLDPSIIASYFPTLVCLDGLKLLVESLFGVTFSTVPFAPGESWHPDVIKFSLHHPQEGDLGYLYLDLYSRPGKYPGCAHFAVRGGCRLSNTEYQLPVVALVCNFANSHGSSISLLNHFDVETLFHEFGHALHSLLSRTDYQHFSGTRVLHDFAETPSNLFEYYAWDYRFLQKFAKHYSTGEVIPKELVDNMNRARNMFSAIELQRQIFYSAVDLTLFGEQPDAPMDTIALVADLKRKYTNWNHVEGTHWYTRFSHLINYGAGYYSYLYAKCFAATIWEKVCDEDPLSLSTGSAIRSKLLQHGGAKDPSHLLRDLVDHSILRSLDGGVVPDTRSLCKAMGL</sequence>
<evidence type="ECO:0000256" key="7">
    <source>
        <dbReference type="ARBA" id="ARBA00022946"/>
    </source>
</evidence>
<evidence type="ECO:0000256" key="10">
    <source>
        <dbReference type="RuleBase" id="RU003435"/>
    </source>
</evidence>
<comment type="caution">
    <text evidence="12">The sequence shown here is derived from an EMBL/GenBank/DDBJ whole genome shotgun (WGS) entry which is preliminary data.</text>
</comment>
<evidence type="ECO:0000256" key="4">
    <source>
        <dbReference type="ARBA" id="ARBA00022723"/>
    </source>
</evidence>
<dbReference type="Gene3D" id="1.10.1370.10">
    <property type="entry name" value="Neurolysin, domain 3"/>
    <property type="match status" value="1"/>
</dbReference>
<keyword evidence="6 10" id="KW-0862">Zinc</keyword>
<dbReference type="InterPro" id="IPR024077">
    <property type="entry name" value="Neurolysin/TOP_dom2"/>
</dbReference>
<keyword evidence="13" id="KW-1185">Reference proteome</keyword>
<dbReference type="Gene3D" id="3.40.390.10">
    <property type="entry name" value="Collagenase (Catalytic Domain)"/>
    <property type="match status" value="1"/>
</dbReference>
<evidence type="ECO:0000313" key="13">
    <source>
        <dbReference type="Proteomes" id="UP000636800"/>
    </source>
</evidence>
<dbReference type="FunFam" id="3.40.390.10:FF:000019">
    <property type="entry name" value="Mitochondrial intermediate peptidase, mitochondrial"/>
    <property type="match status" value="1"/>
</dbReference>
<dbReference type="GO" id="GO:0006518">
    <property type="term" value="P:peptide metabolic process"/>
    <property type="evidence" value="ECO:0007669"/>
    <property type="project" value="TreeGrafter"/>
</dbReference>
<keyword evidence="8 10" id="KW-0482">Metalloprotease</keyword>
<accession>A0A835RU34</accession>
<dbReference type="InterPro" id="IPR001567">
    <property type="entry name" value="Pept_M3A_M3B_dom"/>
</dbReference>
<evidence type="ECO:0000256" key="1">
    <source>
        <dbReference type="ARBA" id="ARBA00004173"/>
    </source>
</evidence>
<evidence type="ECO:0000256" key="8">
    <source>
        <dbReference type="ARBA" id="ARBA00023049"/>
    </source>
</evidence>
<feature type="domain" description="Peptidase M3A/M3B catalytic" evidence="11">
    <location>
        <begin position="253"/>
        <end position="683"/>
    </location>
</feature>
<dbReference type="GO" id="GO:0006508">
    <property type="term" value="P:proteolysis"/>
    <property type="evidence" value="ECO:0007669"/>
    <property type="project" value="UniProtKB-KW"/>
</dbReference>
<evidence type="ECO:0000259" key="11">
    <source>
        <dbReference type="Pfam" id="PF01432"/>
    </source>
</evidence>
<evidence type="ECO:0000256" key="2">
    <source>
        <dbReference type="ARBA" id="ARBA00006040"/>
    </source>
</evidence>
<comment type="similarity">
    <text evidence="2 10">Belongs to the peptidase M3 family.</text>
</comment>
<protein>
    <recommendedName>
        <fullName evidence="11">Peptidase M3A/M3B catalytic domain-containing protein</fullName>
    </recommendedName>
</protein>
<evidence type="ECO:0000256" key="3">
    <source>
        <dbReference type="ARBA" id="ARBA00022670"/>
    </source>
</evidence>
<dbReference type="GO" id="GO:0004222">
    <property type="term" value="F:metalloendopeptidase activity"/>
    <property type="evidence" value="ECO:0007669"/>
    <property type="project" value="InterPro"/>
</dbReference>
<comment type="cofactor">
    <cofactor evidence="10">
        <name>Zn(2+)</name>
        <dbReference type="ChEBI" id="CHEBI:29105"/>
    </cofactor>
    <text evidence="10">Binds 1 zinc ion.</text>
</comment>
<keyword evidence="9" id="KW-0496">Mitochondrion</keyword>
<evidence type="ECO:0000313" key="12">
    <source>
        <dbReference type="EMBL" id="KAG0498575.1"/>
    </source>
</evidence>
<dbReference type="PANTHER" id="PTHR11804:SF79">
    <property type="entry name" value="MITOCHONDRIAL INTERMEDIATE PEPTIDASE"/>
    <property type="match status" value="1"/>
</dbReference>